<dbReference type="GO" id="GO:0005576">
    <property type="term" value="C:extracellular region"/>
    <property type="evidence" value="ECO:0007669"/>
    <property type="project" value="UniProtKB-SubCell"/>
</dbReference>
<evidence type="ECO:0000259" key="4">
    <source>
        <dbReference type="PROSITE" id="PS50871"/>
    </source>
</evidence>
<reference evidence="5" key="1">
    <citation type="submission" date="2025-08" db="UniProtKB">
        <authorList>
            <consortium name="Ensembl"/>
        </authorList>
    </citation>
    <scope>IDENTIFICATION</scope>
</reference>
<dbReference type="PRINTS" id="PR00007">
    <property type="entry name" value="COMPLEMNTC1Q"/>
</dbReference>
<feature type="domain" description="C1q" evidence="4">
    <location>
        <begin position="1"/>
        <end position="133"/>
    </location>
</feature>
<dbReference type="InterPro" id="IPR050822">
    <property type="entry name" value="Cerebellin_Synaptic_Org"/>
</dbReference>
<dbReference type="GeneTree" id="ENSGT00940000163520"/>
<dbReference type="SMART" id="SM00110">
    <property type="entry name" value="C1Q"/>
    <property type="match status" value="1"/>
</dbReference>
<dbReference type="Pfam" id="PF00386">
    <property type="entry name" value="C1q"/>
    <property type="match status" value="1"/>
</dbReference>
<evidence type="ECO:0000256" key="3">
    <source>
        <dbReference type="ARBA" id="ARBA00022729"/>
    </source>
</evidence>
<dbReference type="InterPro" id="IPR008983">
    <property type="entry name" value="Tumour_necrosis_fac-like_dom"/>
</dbReference>
<evidence type="ECO:0000256" key="1">
    <source>
        <dbReference type="ARBA" id="ARBA00004613"/>
    </source>
</evidence>
<sequence>MSPIMFTAVADKGGNFGPFEADTTVVYNKVITNIGNAYDGTSGIFKAPVAGYYYFTFFYHAGANSKSALKLMKSDSCIVEAFDKNPGSADNAGNAAFLQLKENDQVFVRLSPENRMWASGCTTTFSGFLVSGM</sequence>
<dbReference type="InterPro" id="IPR001073">
    <property type="entry name" value="C1q_dom"/>
</dbReference>
<dbReference type="AlphaFoldDB" id="A0A8P4KGW4"/>
<dbReference type="Ensembl" id="ENSDLAT00005081833.1">
    <property type="protein sequence ID" value="ENSDLAP00005073486.1"/>
    <property type="gene ID" value="ENSDLAG00005030944.1"/>
</dbReference>
<dbReference type="Gene3D" id="2.60.120.40">
    <property type="match status" value="1"/>
</dbReference>
<reference evidence="5" key="2">
    <citation type="submission" date="2025-09" db="UniProtKB">
        <authorList>
            <consortium name="Ensembl"/>
        </authorList>
    </citation>
    <scope>IDENTIFICATION</scope>
</reference>
<comment type="subcellular location">
    <subcellularLocation>
        <location evidence="1">Secreted</location>
    </subcellularLocation>
</comment>
<evidence type="ECO:0000313" key="5">
    <source>
        <dbReference type="Ensembl" id="ENSDLAP00005073486.1"/>
    </source>
</evidence>
<organism evidence="5 6">
    <name type="scientific">Dicentrarchus labrax</name>
    <name type="common">European seabass</name>
    <name type="synonym">Morone labrax</name>
    <dbReference type="NCBI Taxonomy" id="13489"/>
    <lineage>
        <taxon>Eukaryota</taxon>
        <taxon>Metazoa</taxon>
        <taxon>Chordata</taxon>
        <taxon>Craniata</taxon>
        <taxon>Vertebrata</taxon>
        <taxon>Euteleostomi</taxon>
        <taxon>Actinopterygii</taxon>
        <taxon>Neopterygii</taxon>
        <taxon>Teleostei</taxon>
        <taxon>Neoteleostei</taxon>
        <taxon>Acanthomorphata</taxon>
        <taxon>Eupercaria</taxon>
        <taxon>Moronidae</taxon>
        <taxon>Dicentrarchus</taxon>
    </lineage>
</organism>
<dbReference type="PANTHER" id="PTHR22923:SF102">
    <property type="entry name" value="CEREBELLIN 13-RELATED"/>
    <property type="match status" value="1"/>
</dbReference>
<protein>
    <recommendedName>
        <fullName evidence="4">C1q domain-containing protein</fullName>
    </recommendedName>
</protein>
<dbReference type="PROSITE" id="PS50871">
    <property type="entry name" value="C1Q"/>
    <property type="match status" value="1"/>
</dbReference>
<evidence type="ECO:0000313" key="6">
    <source>
        <dbReference type="Proteomes" id="UP000694389"/>
    </source>
</evidence>
<dbReference type="SUPFAM" id="SSF49842">
    <property type="entry name" value="TNF-like"/>
    <property type="match status" value="1"/>
</dbReference>
<dbReference type="PANTHER" id="PTHR22923">
    <property type="entry name" value="CEREBELLIN-RELATED"/>
    <property type="match status" value="1"/>
</dbReference>
<evidence type="ECO:0000256" key="2">
    <source>
        <dbReference type="ARBA" id="ARBA00022525"/>
    </source>
</evidence>
<keyword evidence="2" id="KW-0964">Secreted</keyword>
<name>A0A8P4KGW4_DICLA</name>
<proteinExistence type="predicted"/>
<keyword evidence="6" id="KW-1185">Reference proteome</keyword>
<accession>A0A8P4KGW4</accession>
<keyword evidence="3" id="KW-0732">Signal</keyword>
<dbReference type="Proteomes" id="UP000694389">
    <property type="component" value="Unassembled WGS sequence"/>
</dbReference>